<dbReference type="Proteomes" id="UP000050425">
    <property type="component" value="Unassembled WGS sequence"/>
</dbReference>
<comment type="caution">
    <text evidence="1">The sequence shown here is derived from an EMBL/GenBank/DDBJ whole genome shotgun (WGS) entry which is preliminary data.</text>
</comment>
<sequence length="61" mass="7373">MQVTANEIKAVIKRVAKWNWLEKIVGQRVYVKCQLMISRYVFLISRAQFRKALINHQNRQR</sequence>
<accession>A0A0P9NYR7</accession>
<gene>
    <name evidence="1" type="ORF">ALO88_102819</name>
</gene>
<dbReference type="PATRIC" id="fig|251702.3.peg.1014"/>
<dbReference type="EMBL" id="LJPT01000075">
    <property type="protein sequence ID" value="KPW49325.1"/>
    <property type="molecule type" value="Genomic_DNA"/>
</dbReference>
<dbReference type="AlphaFoldDB" id="A0A0P9NYR7"/>
<name>A0A0P9NYR7_9PSED</name>
<organism evidence="1 2">
    <name type="scientific">Pseudomonas syringae pv. antirrhini</name>
    <dbReference type="NCBI Taxonomy" id="251702"/>
    <lineage>
        <taxon>Bacteria</taxon>
        <taxon>Pseudomonadati</taxon>
        <taxon>Pseudomonadota</taxon>
        <taxon>Gammaproteobacteria</taxon>
        <taxon>Pseudomonadales</taxon>
        <taxon>Pseudomonadaceae</taxon>
        <taxon>Pseudomonas</taxon>
    </lineage>
</organism>
<evidence type="ECO:0000313" key="1">
    <source>
        <dbReference type="EMBL" id="KPW49325.1"/>
    </source>
</evidence>
<evidence type="ECO:0000313" key="2">
    <source>
        <dbReference type="Proteomes" id="UP000050425"/>
    </source>
</evidence>
<protein>
    <submittedName>
        <fullName evidence="1">Uncharacterized protein</fullName>
    </submittedName>
</protein>
<proteinExistence type="predicted"/>
<reference evidence="1 2" key="1">
    <citation type="submission" date="2015-09" db="EMBL/GenBank/DDBJ databases">
        <title>Genome announcement of multiple Pseudomonas syringae strains.</title>
        <authorList>
            <person name="Thakur S."/>
            <person name="Wang P.W."/>
            <person name="Gong Y."/>
            <person name="Weir B.S."/>
            <person name="Guttman D.S."/>
        </authorList>
    </citation>
    <scope>NUCLEOTIDE SEQUENCE [LARGE SCALE GENOMIC DNA]</scope>
    <source>
        <strain evidence="1 2">ICMP4303</strain>
    </source>
</reference>